<evidence type="ECO:0008006" key="4">
    <source>
        <dbReference type="Google" id="ProtNLM"/>
    </source>
</evidence>
<feature type="transmembrane region" description="Helical" evidence="1">
    <location>
        <begin position="64"/>
        <end position="87"/>
    </location>
</feature>
<organism evidence="2 3">
    <name type="scientific">Inquilinus ginsengisoli</name>
    <dbReference type="NCBI Taxonomy" id="363840"/>
    <lineage>
        <taxon>Bacteria</taxon>
        <taxon>Pseudomonadati</taxon>
        <taxon>Pseudomonadota</taxon>
        <taxon>Alphaproteobacteria</taxon>
        <taxon>Rhodospirillales</taxon>
        <taxon>Rhodospirillaceae</taxon>
        <taxon>Inquilinus</taxon>
    </lineage>
</organism>
<dbReference type="RefSeq" id="WP_309791687.1">
    <property type="nucleotide sequence ID" value="NZ_JAVDPW010000001.1"/>
</dbReference>
<accession>A0ABU1JGM9</accession>
<comment type="caution">
    <text evidence="2">The sequence shown here is derived from an EMBL/GenBank/DDBJ whole genome shotgun (WGS) entry which is preliminary data.</text>
</comment>
<dbReference type="Proteomes" id="UP001262410">
    <property type="component" value="Unassembled WGS sequence"/>
</dbReference>
<feature type="transmembrane region" description="Helical" evidence="1">
    <location>
        <begin position="145"/>
        <end position="167"/>
    </location>
</feature>
<feature type="transmembrane region" description="Helical" evidence="1">
    <location>
        <begin position="204"/>
        <end position="227"/>
    </location>
</feature>
<evidence type="ECO:0000313" key="2">
    <source>
        <dbReference type="EMBL" id="MDR6287778.1"/>
    </source>
</evidence>
<dbReference type="EMBL" id="JAVDPW010000001">
    <property type="protein sequence ID" value="MDR6287778.1"/>
    <property type="molecule type" value="Genomic_DNA"/>
</dbReference>
<reference evidence="2 3" key="1">
    <citation type="submission" date="2023-07" db="EMBL/GenBank/DDBJ databases">
        <title>Sorghum-associated microbial communities from plants grown in Nebraska, USA.</title>
        <authorList>
            <person name="Schachtman D."/>
        </authorList>
    </citation>
    <scope>NUCLEOTIDE SEQUENCE [LARGE SCALE GENOMIC DNA]</scope>
    <source>
        <strain evidence="2 3">584</strain>
    </source>
</reference>
<proteinExistence type="predicted"/>
<keyword evidence="3" id="KW-1185">Reference proteome</keyword>
<evidence type="ECO:0000313" key="3">
    <source>
        <dbReference type="Proteomes" id="UP001262410"/>
    </source>
</evidence>
<feature type="transmembrane region" description="Helical" evidence="1">
    <location>
        <begin position="247"/>
        <end position="268"/>
    </location>
</feature>
<evidence type="ECO:0000256" key="1">
    <source>
        <dbReference type="SAM" id="Phobius"/>
    </source>
</evidence>
<feature type="transmembrane region" description="Helical" evidence="1">
    <location>
        <begin position="24"/>
        <end position="43"/>
    </location>
</feature>
<name>A0ABU1JGM9_9PROT</name>
<gene>
    <name evidence="2" type="ORF">E9232_000277</name>
</gene>
<keyword evidence="1" id="KW-0472">Membrane</keyword>
<keyword evidence="1" id="KW-0812">Transmembrane</keyword>
<protein>
    <recommendedName>
        <fullName evidence="4">Glycerophosphoryl diester phosphodiesterase membrane domain-containing protein</fullName>
    </recommendedName>
</protein>
<sequence length="283" mass="29024">MVAAFSSGDLLRRAFGWSLGHPGALARVAAPAIVFAAILRLAIGQLWGDEIVAMMATGEPSGPAMLAGLLYGVVLLLAVALIAVSWHRYVLRGEIVPFPADAATLRFALYQIWLGALGIATVMVALIILSLVFGAVGGPSVMQSFAAGGGLAGGLWSALATTVLVTAVMTVPFAFYGLVLPATAIGDRGLVAGESRRLLRGHRIAGLVALIATSVLSLVISLAVGYALDAILPEGDGFGVAEIVGELVALALVAFETSLVAGVLSELYRDLRLPELARGTAPD</sequence>
<feature type="transmembrane region" description="Helical" evidence="1">
    <location>
        <begin position="107"/>
        <end position="133"/>
    </location>
</feature>
<keyword evidence="1" id="KW-1133">Transmembrane helix</keyword>